<dbReference type="EMBL" id="CP045899">
    <property type="protein sequence ID" value="QQP41279.1"/>
    <property type="molecule type" value="Genomic_DNA"/>
</dbReference>
<name>A0A7T8H0J2_CALRO</name>
<dbReference type="Proteomes" id="UP000595437">
    <property type="component" value="Chromosome 10"/>
</dbReference>
<dbReference type="AlphaFoldDB" id="A0A7T8H0J2"/>
<evidence type="ECO:0000313" key="1">
    <source>
        <dbReference type="EMBL" id="QQP41279.1"/>
    </source>
</evidence>
<gene>
    <name evidence="1" type="ORF">FKW44_015595</name>
</gene>
<sequence length="90" mass="9889">MAAYLKAKEDGPLIALEVSGIAEKIRGNPNQAEEIKAGEEETLLELKNSISALNARWAKFCGKPQVLLPLVKDLAFTTHITGEINESERR</sequence>
<proteinExistence type="predicted"/>
<protein>
    <submittedName>
        <fullName evidence="1">Uncharacterized protein</fullName>
    </submittedName>
</protein>
<organism evidence="1 2">
    <name type="scientific">Caligus rogercresseyi</name>
    <name type="common">Sea louse</name>
    <dbReference type="NCBI Taxonomy" id="217165"/>
    <lineage>
        <taxon>Eukaryota</taxon>
        <taxon>Metazoa</taxon>
        <taxon>Ecdysozoa</taxon>
        <taxon>Arthropoda</taxon>
        <taxon>Crustacea</taxon>
        <taxon>Multicrustacea</taxon>
        <taxon>Hexanauplia</taxon>
        <taxon>Copepoda</taxon>
        <taxon>Siphonostomatoida</taxon>
        <taxon>Caligidae</taxon>
        <taxon>Caligus</taxon>
    </lineage>
</organism>
<reference evidence="2" key="1">
    <citation type="submission" date="2021-01" db="EMBL/GenBank/DDBJ databases">
        <title>Caligus Genome Assembly.</title>
        <authorList>
            <person name="Gallardo-Escarate C."/>
        </authorList>
    </citation>
    <scope>NUCLEOTIDE SEQUENCE [LARGE SCALE GENOMIC DNA]</scope>
</reference>
<accession>A0A7T8H0J2</accession>
<keyword evidence="2" id="KW-1185">Reference proteome</keyword>
<evidence type="ECO:0000313" key="2">
    <source>
        <dbReference type="Proteomes" id="UP000595437"/>
    </source>
</evidence>